<feature type="compositionally biased region" description="Basic and acidic residues" evidence="1">
    <location>
        <begin position="57"/>
        <end position="68"/>
    </location>
</feature>
<gene>
    <name evidence="2" type="ORF">NDU88_003447</name>
</gene>
<organism evidence="2 3">
    <name type="scientific">Pleurodeles waltl</name>
    <name type="common">Iberian ribbed newt</name>
    <dbReference type="NCBI Taxonomy" id="8319"/>
    <lineage>
        <taxon>Eukaryota</taxon>
        <taxon>Metazoa</taxon>
        <taxon>Chordata</taxon>
        <taxon>Craniata</taxon>
        <taxon>Vertebrata</taxon>
        <taxon>Euteleostomi</taxon>
        <taxon>Amphibia</taxon>
        <taxon>Batrachia</taxon>
        <taxon>Caudata</taxon>
        <taxon>Salamandroidea</taxon>
        <taxon>Salamandridae</taxon>
        <taxon>Pleurodelinae</taxon>
        <taxon>Pleurodeles</taxon>
    </lineage>
</organism>
<evidence type="ECO:0000313" key="3">
    <source>
        <dbReference type="Proteomes" id="UP001066276"/>
    </source>
</evidence>
<feature type="region of interest" description="Disordered" evidence="1">
    <location>
        <begin position="48"/>
        <end position="68"/>
    </location>
</feature>
<protein>
    <submittedName>
        <fullName evidence="2">Uncharacterized protein</fullName>
    </submittedName>
</protein>
<feature type="region of interest" description="Disordered" evidence="1">
    <location>
        <begin position="1"/>
        <end position="26"/>
    </location>
</feature>
<evidence type="ECO:0000256" key="1">
    <source>
        <dbReference type="SAM" id="MobiDB-lite"/>
    </source>
</evidence>
<dbReference type="Proteomes" id="UP001066276">
    <property type="component" value="Chromosome 2_2"/>
</dbReference>
<reference evidence="2" key="1">
    <citation type="journal article" date="2022" name="bioRxiv">
        <title>Sequencing and chromosome-scale assembly of the giantPleurodeles waltlgenome.</title>
        <authorList>
            <person name="Brown T."/>
            <person name="Elewa A."/>
            <person name="Iarovenko S."/>
            <person name="Subramanian E."/>
            <person name="Araus A.J."/>
            <person name="Petzold A."/>
            <person name="Susuki M."/>
            <person name="Suzuki K.-i.T."/>
            <person name="Hayashi T."/>
            <person name="Toyoda A."/>
            <person name="Oliveira C."/>
            <person name="Osipova E."/>
            <person name="Leigh N.D."/>
            <person name="Simon A."/>
            <person name="Yun M.H."/>
        </authorList>
    </citation>
    <scope>NUCLEOTIDE SEQUENCE</scope>
    <source>
        <strain evidence="2">20211129_DDA</strain>
        <tissue evidence="2">Liver</tissue>
    </source>
</reference>
<accession>A0AAV7UYH2</accession>
<keyword evidence="3" id="KW-1185">Reference proteome</keyword>
<dbReference type="EMBL" id="JANPWB010000004">
    <property type="protein sequence ID" value="KAJ1194152.1"/>
    <property type="molecule type" value="Genomic_DNA"/>
</dbReference>
<evidence type="ECO:0000313" key="2">
    <source>
        <dbReference type="EMBL" id="KAJ1194152.1"/>
    </source>
</evidence>
<sequence length="68" mass="7203">MEYEPGSAAPGFNAPSAHLGPDMTARPFHDDVLLNMQPSPRWPSAEAVAVSGTVSDSLHEEHRTMSGG</sequence>
<proteinExistence type="predicted"/>
<comment type="caution">
    <text evidence="2">The sequence shown here is derived from an EMBL/GenBank/DDBJ whole genome shotgun (WGS) entry which is preliminary data.</text>
</comment>
<dbReference type="AlphaFoldDB" id="A0AAV7UYH2"/>
<name>A0AAV7UYH2_PLEWA</name>